<evidence type="ECO:0000313" key="2">
    <source>
        <dbReference type="EMBL" id="KAJ1193836.1"/>
    </source>
</evidence>
<accession>A0AAV7UZA3</accession>
<proteinExistence type="predicted"/>
<dbReference type="AlphaFoldDB" id="A0AAV7UZA3"/>
<reference evidence="2" key="1">
    <citation type="journal article" date="2022" name="bioRxiv">
        <title>Sequencing and chromosome-scale assembly of the giantPleurodeles waltlgenome.</title>
        <authorList>
            <person name="Brown T."/>
            <person name="Elewa A."/>
            <person name="Iarovenko S."/>
            <person name="Subramanian E."/>
            <person name="Araus A.J."/>
            <person name="Petzold A."/>
            <person name="Susuki M."/>
            <person name="Suzuki K.-i.T."/>
            <person name="Hayashi T."/>
            <person name="Toyoda A."/>
            <person name="Oliveira C."/>
            <person name="Osipova E."/>
            <person name="Leigh N.D."/>
            <person name="Simon A."/>
            <person name="Yun M.H."/>
        </authorList>
    </citation>
    <scope>NUCLEOTIDE SEQUENCE</scope>
    <source>
        <strain evidence="2">20211129_DDA</strain>
        <tissue evidence="2">Liver</tissue>
    </source>
</reference>
<feature type="region of interest" description="Disordered" evidence="1">
    <location>
        <begin position="1"/>
        <end position="87"/>
    </location>
</feature>
<organism evidence="2 3">
    <name type="scientific">Pleurodeles waltl</name>
    <name type="common">Iberian ribbed newt</name>
    <dbReference type="NCBI Taxonomy" id="8319"/>
    <lineage>
        <taxon>Eukaryota</taxon>
        <taxon>Metazoa</taxon>
        <taxon>Chordata</taxon>
        <taxon>Craniata</taxon>
        <taxon>Vertebrata</taxon>
        <taxon>Euteleostomi</taxon>
        <taxon>Amphibia</taxon>
        <taxon>Batrachia</taxon>
        <taxon>Caudata</taxon>
        <taxon>Salamandroidea</taxon>
        <taxon>Salamandridae</taxon>
        <taxon>Pleurodelinae</taxon>
        <taxon>Pleurodeles</taxon>
    </lineage>
</organism>
<dbReference type="Proteomes" id="UP001066276">
    <property type="component" value="Chromosome 2_2"/>
</dbReference>
<evidence type="ECO:0000313" key="3">
    <source>
        <dbReference type="Proteomes" id="UP001066276"/>
    </source>
</evidence>
<name>A0AAV7UZA3_PLEWA</name>
<keyword evidence="3" id="KW-1185">Reference proteome</keyword>
<sequence>MGGGPTGRSIPRQVNPGVEDDRSLPRGPYPGLRSNGAPETEGPPPGQTQLRNTGPLGAAHRAPPEPQLPQYGSTPATGPGIFGRSGSRVQAGLAGLCEGPDGAKWLHIRHL</sequence>
<gene>
    <name evidence="2" type="ORF">NDU88_003132</name>
</gene>
<dbReference type="EMBL" id="JANPWB010000004">
    <property type="protein sequence ID" value="KAJ1193836.1"/>
    <property type="molecule type" value="Genomic_DNA"/>
</dbReference>
<comment type="caution">
    <text evidence="2">The sequence shown here is derived from an EMBL/GenBank/DDBJ whole genome shotgun (WGS) entry which is preliminary data.</text>
</comment>
<evidence type="ECO:0000256" key="1">
    <source>
        <dbReference type="SAM" id="MobiDB-lite"/>
    </source>
</evidence>
<protein>
    <submittedName>
        <fullName evidence="2">Uncharacterized protein</fullName>
    </submittedName>
</protein>